<dbReference type="InterPro" id="IPR014729">
    <property type="entry name" value="Rossmann-like_a/b/a_fold"/>
</dbReference>
<feature type="site" description="Electron transfer via tryptophanyl radical" evidence="5">
    <location>
        <position position="383"/>
    </location>
</feature>
<dbReference type="SUPFAM" id="SSF48173">
    <property type="entry name" value="Cryptochrome/photolyase FAD-binding domain"/>
    <property type="match status" value="1"/>
</dbReference>
<protein>
    <submittedName>
        <fullName evidence="8">Deoxyribodipyrimidine photo-lyase</fullName>
    </submittedName>
</protein>
<keyword evidence="2 4" id="KW-0274">FAD</keyword>
<dbReference type="PROSITE" id="PS00394">
    <property type="entry name" value="DNA_PHOTOLYASES_1_1"/>
    <property type="match status" value="1"/>
</dbReference>
<comment type="similarity">
    <text evidence="6">Belongs to the DNA photolyase family.</text>
</comment>
<dbReference type="Pfam" id="PF00875">
    <property type="entry name" value="DNA_photolyase"/>
    <property type="match status" value="1"/>
</dbReference>
<dbReference type="InterPro" id="IPR006050">
    <property type="entry name" value="DNA_photolyase_N"/>
</dbReference>
<dbReference type="GO" id="GO:0006950">
    <property type="term" value="P:response to stress"/>
    <property type="evidence" value="ECO:0007669"/>
    <property type="project" value="UniProtKB-ARBA"/>
</dbReference>
<dbReference type="GO" id="GO:0006139">
    <property type="term" value="P:nucleobase-containing compound metabolic process"/>
    <property type="evidence" value="ECO:0007669"/>
    <property type="project" value="UniProtKB-ARBA"/>
</dbReference>
<accession>A0A7C9PMV8</accession>
<evidence type="ECO:0000256" key="6">
    <source>
        <dbReference type="RuleBase" id="RU004182"/>
    </source>
</evidence>
<comment type="caution">
    <text evidence="8">The sequence shown here is derived from an EMBL/GenBank/DDBJ whole genome shotgun (WGS) entry which is preliminary data.</text>
</comment>
<keyword evidence="3 6" id="KW-0157">Chromophore</keyword>
<dbReference type="Gene3D" id="1.25.40.80">
    <property type="match status" value="1"/>
</dbReference>
<dbReference type="PROSITE" id="PS51645">
    <property type="entry name" value="PHR_CRY_ALPHA_BETA"/>
    <property type="match status" value="1"/>
</dbReference>
<evidence type="ECO:0000256" key="4">
    <source>
        <dbReference type="PIRSR" id="PIRSR602081-1"/>
    </source>
</evidence>
<evidence type="ECO:0000256" key="1">
    <source>
        <dbReference type="ARBA" id="ARBA00022630"/>
    </source>
</evidence>
<reference evidence="8 9" key="1">
    <citation type="journal article" date="2014" name="Int. J. Syst. Evol. Microbiol.">
        <title>Description of Galbitalea soli gen. nov., sp. nov., and Frondihabitans sucicola sp. nov.</title>
        <authorList>
            <person name="Kim S.J."/>
            <person name="Lim J.M."/>
            <person name="Ahn J.H."/>
            <person name="Weon H.Y."/>
            <person name="Hamada M."/>
            <person name="Suzuki K."/>
            <person name="Ahn T.Y."/>
            <person name="Kwon S.W."/>
        </authorList>
    </citation>
    <scope>NUCLEOTIDE SEQUENCE [LARGE SCALE GENOMIC DNA]</scope>
    <source>
        <strain evidence="8 9">NBRC 108727</strain>
    </source>
</reference>
<dbReference type="InterPro" id="IPR005101">
    <property type="entry name" value="Cryptochr/Photolyase_FAD-bd"/>
</dbReference>
<dbReference type="Gene3D" id="1.10.579.10">
    <property type="entry name" value="DNA Cyclobutane Dipyrimidine Photolyase, subunit A, domain 3"/>
    <property type="match status" value="1"/>
</dbReference>
<dbReference type="Pfam" id="PF03441">
    <property type="entry name" value="FAD_binding_7"/>
    <property type="match status" value="1"/>
</dbReference>
<name>A0A7C9PMV8_9MICO</name>
<comment type="cofactor">
    <cofactor evidence="4">
        <name>FAD</name>
        <dbReference type="ChEBI" id="CHEBI:57692"/>
    </cofactor>
    <text evidence="4">Binds 1 FAD per subunit.</text>
</comment>
<dbReference type="GO" id="GO:0009416">
    <property type="term" value="P:response to light stimulus"/>
    <property type="evidence" value="ECO:0007669"/>
    <property type="project" value="TreeGrafter"/>
</dbReference>
<feature type="domain" description="Photolyase/cryptochrome alpha/beta" evidence="7">
    <location>
        <begin position="4"/>
        <end position="132"/>
    </location>
</feature>
<dbReference type="PANTHER" id="PTHR11455">
    <property type="entry name" value="CRYPTOCHROME"/>
    <property type="match status" value="1"/>
</dbReference>
<evidence type="ECO:0000313" key="8">
    <source>
        <dbReference type="EMBL" id="NEM90988.1"/>
    </source>
</evidence>
<feature type="binding site" evidence="4">
    <location>
        <begin position="236"/>
        <end position="240"/>
    </location>
    <ligand>
        <name>FAD</name>
        <dbReference type="ChEBI" id="CHEBI:57692"/>
    </ligand>
</feature>
<dbReference type="InterPro" id="IPR036134">
    <property type="entry name" value="Crypto/Photolyase_FAD-like_sf"/>
</dbReference>
<dbReference type="EMBL" id="JAAGWZ010000002">
    <property type="protein sequence ID" value="NEM90988.1"/>
    <property type="molecule type" value="Genomic_DNA"/>
</dbReference>
<keyword evidence="8" id="KW-0456">Lyase</keyword>
<dbReference type="InterPro" id="IPR036155">
    <property type="entry name" value="Crypto/Photolyase_N_sf"/>
</dbReference>
<dbReference type="AlphaFoldDB" id="A0A7C9PMV8"/>
<sequence length="466" mass="51938">MASQPTIVWLRDDLRLADNPALQAAIETGAPLVVVYVLDEESDGIRPLGGATRWWLHHSLAALGAEIARVGGELVLRSGPAGVVIPALVDEVDAGAVHWNRRYGAARQLDADLKSSLRARGIDVHSHQGNLLSEPWTVTTGEGNPYRVFTPFWKACLDRGEPREPLAEPTALDGLRGVPSETLDSWRLLPVAPDWSGGIAERWTPGERSARGALEEFATGALAQYDRRDEPALDPTSHLSPHLRFGEISPFQVWHRIRGALGAPAARNADKFLRQLVWREFNWNILFHWPDLAETNFRPEFDAFPWRTPAPGELEAWQEGRTGIPLVDAGMRELWATGYMHNRVRLVAGSFLVKNLLLDWRLGERWFWDTLVDADEANNPGNWQWVAGSGADAAPYFRVFNPALQQSRFDPEGAYVSRWVPDDELRSAPIVDLAETRAAALAAYDELKRRNAEKAEAATTDDRPAR</sequence>
<dbReference type="InterPro" id="IPR002081">
    <property type="entry name" value="Cryptochrome/DNA_photolyase_1"/>
</dbReference>
<feature type="binding site" evidence="4">
    <location>
        <position position="225"/>
    </location>
    <ligand>
        <name>FAD</name>
        <dbReference type="ChEBI" id="CHEBI:57692"/>
    </ligand>
</feature>
<feature type="site" description="Electron transfer via tryptophanyl radical" evidence="5">
    <location>
        <position position="306"/>
    </location>
</feature>
<dbReference type="GO" id="GO:0003904">
    <property type="term" value="F:deoxyribodipyrimidine photo-lyase activity"/>
    <property type="evidence" value="ECO:0007669"/>
    <property type="project" value="TreeGrafter"/>
</dbReference>
<dbReference type="PRINTS" id="PR00147">
    <property type="entry name" value="DNAPHOTLYASE"/>
</dbReference>
<dbReference type="RefSeq" id="WP_163472684.1">
    <property type="nucleotide sequence ID" value="NZ_JAAGWZ010000002.1"/>
</dbReference>
<feature type="binding site" evidence="4">
    <location>
        <position position="272"/>
    </location>
    <ligand>
        <name>FAD</name>
        <dbReference type="ChEBI" id="CHEBI:57692"/>
    </ligand>
</feature>
<organism evidence="8 9">
    <name type="scientific">Galbitalea soli</name>
    <dbReference type="NCBI Taxonomy" id="1268042"/>
    <lineage>
        <taxon>Bacteria</taxon>
        <taxon>Bacillati</taxon>
        <taxon>Actinomycetota</taxon>
        <taxon>Actinomycetes</taxon>
        <taxon>Micrococcales</taxon>
        <taxon>Microbacteriaceae</taxon>
        <taxon>Galbitalea</taxon>
    </lineage>
</organism>
<dbReference type="GO" id="GO:0071949">
    <property type="term" value="F:FAD binding"/>
    <property type="evidence" value="ECO:0007669"/>
    <property type="project" value="TreeGrafter"/>
</dbReference>
<evidence type="ECO:0000256" key="3">
    <source>
        <dbReference type="ARBA" id="ARBA00022991"/>
    </source>
</evidence>
<keyword evidence="1 4" id="KW-0285">Flavoprotein</keyword>
<proteinExistence type="inferred from homology"/>
<gene>
    <name evidence="8" type="ORF">G3T37_06420</name>
</gene>
<feature type="binding site" evidence="4">
    <location>
        <begin position="373"/>
        <end position="375"/>
    </location>
    <ligand>
        <name>FAD</name>
        <dbReference type="ChEBI" id="CHEBI:57692"/>
    </ligand>
</feature>
<keyword evidence="9" id="KW-1185">Reference proteome</keyword>
<evidence type="ECO:0000259" key="7">
    <source>
        <dbReference type="PROSITE" id="PS51645"/>
    </source>
</evidence>
<dbReference type="GO" id="GO:0003677">
    <property type="term" value="F:DNA binding"/>
    <property type="evidence" value="ECO:0007669"/>
    <property type="project" value="TreeGrafter"/>
</dbReference>
<dbReference type="Gene3D" id="3.40.50.620">
    <property type="entry name" value="HUPs"/>
    <property type="match status" value="1"/>
</dbReference>
<dbReference type="SUPFAM" id="SSF52425">
    <property type="entry name" value="Cryptochrome/photolyase, N-terminal domain"/>
    <property type="match status" value="1"/>
</dbReference>
<dbReference type="PANTHER" id="PTHR11455:SF9">
    <property type="entry name" value="CRYPTOCHROME CIRCADIAN CLOCK 5 ISOFORM X1"/>
    <property type="match status" value="1"/>
</dbReference>
<evidence type="ECO:0000313" key="9">
    <source>
        <dbReference type="Proteomes" id="UP000479756"/>
    </source>
</evidence>
<evidence type="ECO:0000256" key="5">
    <source>
        <dbReference type="PIRSR" id="PIRSR602081-2"/>
    </source>
</evidence>
<feature type="site" description="Electron transfer via tryptophanyl radical" evidence="5">
    <location>
        <position position="360"/>
    </location>
</feature>
<dbReference type="Proteomes" id="UP000479756">
    <property type="component" value="Unassembled WGS sequence"/>
</dbReference>
<evidence type="ECO:0000256" key="2">
    <source>
        <dbReference type="ARBA" id="ARBA00022827"/>
    </source>
</evidence>
<dbReference type="InterPro" id="IPR018394">
    <property type="entry name" value="DNA_photolyase_1_CS_C"/>
</dbReference>